<evidence type="ECO:0000256" key="1">
    <source>
        <dbReference type="SAM" id="MobiDB-lite"/>
    </source>
</evidence>
<evidence type="ECO:0000313" key="2">
    <source>
        <dbReference type="EMBL" id="CAB4846994.1"/>
    </source>
</evidence>
<organism evidence="2">
    <name type="scientific">freshwater metagenome</name>
    <dbReference type="NCBI Taxonomy" id="449393"/>
    <lineage>
        <taxon>unclassified sequences</taxon>
        <taxon>metagenomes</taxon>
        <taxon>ecological metagenomes</taxon>
    </lineage>
</organism>
<accession>A0A6J7BPV3</accession>
<dbReference type="AlphaFoldDB" id="A0A6J7BPV3"/>
<protein>
    <submittedName>
        <fullName evidence="2">Unannotated protein</fullName>
    </submittedName>
</protein>
<name>A0A6J7BPV3_9ZZZZ</name>
<reference evidence="2" key="1">
    <citation type="submission" date="2020-05" db="EMBL/GenBank/DDBJ databases">
        <authorList>
            <person name="Chiriac C."/>
            <person name="Salcher M."/>
            <person name="Ghai R."/>
            <person name="Kavagutti S V."/>
        </authorList>
    </citation>
    <scope>NUCLEOTIDE SEQUENCE</scope>
</reference>
<proteinExistence type="predicted"/>
<sequence length="68" mass="7012">MDDVERSRVVGVDRARVRVGRHCVGDLARPAAAGVGDRERGVTEGSAGGAGDNNGVLRDLCHIDVEGG</sequence>
<dbReference type="EMBL" id="CAFBIZ010000026">
    <property type="protein sequence ID" value="CAB4846994.1"/>
    <property type="molecule type" value="Genomic_DNA"/>
</dbReference>
<gene>
    <name evidence="2" type="ORF">UFOPK3268_00346</name>
</gene>
<feature type="region of interest" description="Disordered" evidence="1">
    <location>
        <begin position="30"/>
        <end position="54"/>
    </location>
</feature>